<dbReference type="EMBL" id="BARV01018053">
    <property type="protein sequence ID" value="GAI30281.1"/>
    <property type="molecule type" value="Genomic_DNA"/>
</dbReference>
<protein>
    <recommendedName>
        <fullName evidence="2">N-acetyltransferase domain-containing protein</fullName>
    </recommendedName>
</protein>
<accession>X1NJ84</accession>
<organism evidence="1">
    <name type="scientific">marine sediment metagenome</name>
    <dbReference type="NCBI Taxonomy" id="412755"/>
    <lineage>
        <taxon>unclassified sequences</taxon>
        <taxon>metagenomes</taxon>
        <taxon>ecological metagenomes</taxon>
    </lineage>
</organism>
<gene>
    <name evidence="1" type="ORF">S06H3_30630</name>
</gene>
<evidence type="ECO:0000313" key="1">
    <source>
        <dbReference type="EMBL" id="GAI30281.1"/>
    </source>
</evidence>
<feature type="non-terminal residue" evidence="1">
    <location>
        <position position="55"/>
    </location>
</feature>
<sequence length="55" mass="6263">MNIKKATRKDIPLIEKLLSANNFPYGDIHSKVNCFFIGYKKYEVVGIGGVEIFKD</sequence>
<proteinExistence type="predicted"/>
<evidence type="ECO:0008006" key="2">
    <source>
        <dbReference type="Google" id="ProtNLM"/>
    </source>
</evidence>
<dbReference type="AlphaFoldDB" id="X1NJ84"/>
<name>X1NJ84_9ZZZZ</name>
<reference evidence="1" key="1">
    <citation type="journal article" date="2014" name="Front. Microbiol.">
        <title>High frequency of phylogenetically diverse reductive dehalogenase-homologous genes in deep subseafloor sedimentary metagenomes.</title>
        <authorList>
            <person name="Kawai M."/>
            <person name="Futagami T."/>
            <person name="Toyoda A."/>
            <person name="Takaki Y."/>
            <person name="Nishi S."/>
            <person name="Hori S."/>
            <person name="Arai W."/>
            <person name="Tsubouchi T."/>
            <person name="Morono Y."/>
            <person name="Uchiyama I."/>
            <person name="Ito T."/>
            <person name="Fujiyama A."/>
            <person name="Inagaki F."/>
            <person name="Takami H."/>
        </authorList>
    </citation>
    <scope>NUCLEOTIDE SEQUENCE</scope>
    <source>
        <strain evidence="1">Expedition CK06-06</strain>
    </source>
</reference>
<comment type="caution">
    <text evidence="1">The sequence shown here is derived from an EMBL/GenBank/DDBJ whole genome shotgun (WGS) entry which is preliminary data.</text>
</comment>